<dbReference type="GO" id="GO:0004190">
    <property type="term" value="F:aspartic-type endopeptidase activity"/>
    <property type="evidence" value="ECO:0007669"/>
    <property type="project" value="UniProtKB-KW"/>
</dbReference>
<proteinExistence type="inferred from homology"/>
<dbReference type="PANTHER" id="PTHR30302:SF1">
    <property type="entry name" value="HYDROGENASE 2 MATURATION PROTEASE"/>
    <property type="match status" value="1"/>
</dbReference>
<evidence type="ECO:0000256" key="1">
    <source>
        <dbReference type="ARBA" id="ARBA00006814"/>
    </source>
</evidence>
<evidence type="ECO:0000313" key="6">
    <source>
        <dbReference type="EMBL" id="WTW68185.1"/>
    </source>
</evidence>
<dbReference type="PRINTS" id="PR00446">
    <property type="entry name" value="HYDRGNUPTAKE"/>
</dbReference>
<evidence type="ECO:0000256" key="3">
    <source>
        <dbReference type="ARBA" id="ARBA00022750"/>
    </source>
</evidence>
<keyword evidence="2 6" id="KW-0645">Protease</keyword>
<dbReference type="NCBIfam" id="TIGR00072">
    <property type="entry name" value="hydrog_prot"/>
    <property type="match status" value="1"/>
</dbReference>
<evidence type="ECO:0000256" key="2">
    <source>
        <dbReference type="ARBA" id="ARBA00022670"/>
    </source>
</evidence>
<name>A0AAU2VLT4_9ACTN</name>
<keyword evidence="3" id="KW-0064">Aspartyl protease</keyword>
<keyword evidence="4" id="KW-0378">Hydrolase</keyword>
<evidence type="ECO:0000256" key="4">
    <source>
        <dbReference type="ARBA" id="ARBA00022801"/>
    </source>
</evidence>
<dbReference type="GO" id="GO:0008047">
    <property type="term" value="F:enzyme activator activity"/>
    <property type="evidence" value="ECO:0007669"/>
    <property type="project" value="InterPro"/>
</dbReference>
<gene>
    <name evidence="6" type="ORF">OG398_07845</name>
</gene>
<dbReference type="InterPro" id="IPR023430">
    <property type="entry name" value="Pept_HybD-like_dom_sf"/>
</dbReference>
<dbReference type="InterPro" id="IPR000671">
    <property type="entry name" value="Peptidase_A31"/>
</dbReference>
<dbReference type="EMBL" id="CP108313">
    <property type="protein sequence ID" value="WTW68185.1"/>
    <property type="molecule type" value="Genomic_DNA"/>
</dbReference>
<organism evidence="6">
    <name type="scientific">Streptomyces sp. NBC_00008</name>
    <dbReference type="NCBI Taxonomy" id="2903610"/>
    <lineage>
        <taxon>Bacteria</taxon>
        <taxon>Bacillati</taxon>
        <taxon>Actinomycetota</taxon>
        <taxon>Actinomycetes</taxon>
        <taxon>Kitasatosporales</taxon>
        <taxon>Streptomycetaceae</taxon>
        <taxon>Streptomyces</taxon>
    </lineage>
</organism>
<dbReference type="AlphaFoldDB" id="A0AAU2VLT4"/>
<dbReference type="CDD" id="cd06068">
    <property type="entry name" value="H2MP_like-1"/>
    <property type="match status" value="1"/>
</dbReference>
<dbReference type="Pfam" id="PF01750">
    <property type="entry name" value="HycI"/>
    <property type="match status" value="1"/>
</dbReference>
<reference evidence="6" key="1">
    <citation type="submission" date="2022-10" db="EMBL/GenBank/DDBJ databases">
        <title>The complete genomes of actinobacterial strains from the NBC collection.</title>
        <authorList>
            <person name="Joergensen T.S."/>
            <person name="Alvarez Arevalo M."/>
            <person name="Sterndorff E.B."/>
            <person name="Faurdal D."/>
            <person name="Vuksanovic O."/>
            <person name="Mourched A.-S."/>
            <person name="Charusanti P."/>
            <person name="Shaw S."/>
            <person name="Blin K."/>
            <person name="Weber T."/>
        </authorList>
    </citation>
    <scope>NUCLEOTIDE SEQUENCE</scope>
    <source>
        <strain evidence="6">NBC_00008</strain>
    </source>
</reference>
<sequence>MTTTSEPGTATRVLVAGIGNLFLGDDGFGPEAVRRLSRDGGLPPEVRVVDYGIRGMHLAYDLLDGYDALVLVDAYPGGGAPGELTVLRIGAEDLGTGEFDAHGMNPVAVLANLDQLGGTLPLTYLVGCTPAGVEEGIGLSKAVENALPEAVQTVHTLVRQLVPGRPPVPTASVKGAEPRRS</sequence>
<dbReference type="SUPFAM" id="SSF53163">
    <property type="entry name" value="HybD-like"/>
    <property type="match status" value="1"/>
</dbReference>
<evidence type="ECO:0000256" key="5">
    <source>
        <dbReference type="SAM" id="MobiDB-lite"/>
    </source>
</evidence>
<dbReference type="PANTHER" id="PTHR30302">
    <property type="entry name" value="HYDROGENASE 1 MATURATION PROTEASE"/>
    <property type="match status" value="1"/>
</dbReference>
<feature type="region of interest" description="Disordered" evidence="5">
    <location>
        <begin position="162"/>
        <end position="181"/>
    </location>
</feature>
<comment type="similarity">
    <text evidence="1">Belongs to the peptidase A31 family.</text>
</comment>
<protein>
    <submittedName>
        <fullName evidence="6">Hydrogenase maturation protease</fullName>
    </submittedName>
</protein>
<dbReference type="GO" id="GO:0016485">
    <property type="term" value="P:protein processing"/>
    <property type="evidence" value="ECO:0007669"/>
    <property type="project" value="TreeGrafter"/>
</dbReference>
<dbReference type="Gene3D" id="3.40.50.1450">
    <property type="entry name" value="HybD-like"/>
    <property type="match status" value="1"/>
</dbReference>
<accession>A0AAU2VLT4</accession>